<dbReference type="InterPro" id="IPR000719">
    <property type="entry name" value="Prot_kinase_dom"/>
</dbReference>
<dbReference type="GO" id="GO:0046872">
    <property type="term" value="F:metal ion binding"/>
    <property type="evidence" value="ECO:0007669"/>
    <property type="project" value="UniProtKB-KW"/>
</dbReference>
<dbReference type="GO" id="GO:0004672">
    <property type="term" value="F:protein kinase activity"/>
    <property type="evidence" value="ECO:0007669"/>
    <property type="project" value="InterPro"/>
</dbReference>
<keyword evidence="8" id="KW-1185">Reference proteome</keyword>
<keyword evidence="4" id="KW-0106">Calcium</keyword>
<comment type="similarity">
    <text evidence="2">Belongs to the sulfatase family.</text>
</comment>
<evidence type="ECO:0000256" key="4">
    <source>
        <dbReference type="ARBA" id="ARBA00022837"/>
    </source>
</evidence>
<feature type="non-terminal residue" evidence="7">
    <location>
        <position position="1"/>
    </location>
</feature>
<evidence type="ECO:0000256" key="5">
    <source>
        <dbReference type="ARBA" id="ARBA00023180"/>
    </source>
</evidence>
<dbReference type="InterPro" id="IPR011009">
    <property type="entry name" value="Kinase-like_dom_sf"/>
</dbReference>
<dbReference type="AlphaFoldDB" id="A0A7R9LLI8"/>
<dbReference type="EMBL" id="OC884796">
    <property type="protein sequence ID" value="CAD7643914.1"/>
    <property type="molecule type" value="Genomic_DNA"/>
</dbReference>
<name>A0A7R9LLI8_9ACAR</name>
<dbReference type="GO" id="GO:0008484">
    <property type="term" value="F:sulfuric ester hydrolase activity"/>
    <property type="evidence" value="ECO:0007669"/>
    <property type="project" value="InterPro"/>
</dbReference>
<dbReference type="PANTHER" id="PTHR10342:SF274">
    <property type="entry name" value="ARYLSULFATASE B"/>
    <property type="match status" value="1"/>
</dbReference>
<evidence type="ECO:0000256" key="2">
    <source>
        <dbReference type="ARBA" id="ARBA00008779"/>
    </source>
</evidence>
<dbReference type="GO" id="GO:0005524">
    <property type="term" value="F:ATP binding"/>
    <property type="evidence" value="ECO:0007669"/>
    <property type="project" value="InterPro"/>
</dbReference>
<feature type="domain" description="Protein kinase" evidence="6">
    <location>
        <begin position="1"/>
        <end position="80"/>
    </location>
</feature>
<dbReference type="InterPro" id="IPR000917">
    <property type="entry name" value="Sulfatase_N"/>
</dbReference>
<dbReference type="InterPro" id="IPR017850">
    <property type="entry name" value="Alkaline_phosphatase_core_sf"/>
</dbReference>
<dbReference type="Proteomes" id="UP000759131">
    <property type="component" value="Unassembled WGS sequence"/>
</dbReference>
<dbReference type="PROSITE" id="PS50011">
    <property type="entry name" value="PROTEIN_KINASE_DOM"/>
    <property type="match status" value="1"/>
</dbReference>
<sequence>MAPEINLGVKYTGKVDVFSLGIAAHELFGLDPDDVNDMDVYSNHVFHKNIIKLEQLLTTMVDMKPHRRPDLYYYVASAVTAITGAKRAPNVILFVADDMGWADVGYHSDHILTPNIDSLAADGVLLNHFYAQPICSPSRGALLTAVHPIHLGLQNSIIYTQSPTGLPLERNIWPQYLKQRDNYATHIV</sequence>
<dbReference type="Gene3D" id="3.40.720.10">
    <property type="entry name" value="Alkaline Phosphatase, subunit A"/>
    <property type="match status" value="1"/>
</dbReference>
<evidence type="ECO:0000259" key="6">
    <source>
        <dbReference type="PROSITE" id="PS50011"/>
    </source>
</evidence>
<gene>
    <name evidence="7" type="ORF">OSB1V03_LOCUS19818</name>
</gene>
<evidence type="ECO:0000313" key="8">
    <source>
        <dbReference type="Proteomes" id="UP000759131"/>
    </source>
</evidence>
<dbReference type="OrthoDB" id="6497808at2759"/>
<keyword evidence="5" id="KW-0325">Glycoprotein</keyword>
<accession>A0A7R9LLI8</accession>
<protein>
    <recommendedName>
        <fullName evidence="6">Protein kinase domain-containing protein</fullName>
    </recommendedName>
</protein>
<dbReference type="PANTHER" id="PTHR10342">
    <property type="entry name" value="ARYLSULFATASE"/>
    <property type="match status" value="1"/>
</dbReference>
<proteinExistence type="inferred from homology"/>
<dbReference type="Gene3D" id="1.10.510.10">
    <property type="entry name" value="Transferase(Phosphotransferase) domain 1"/>
    <property type="match status" value="1"/>
</dbReference>
<evidence type="ECO:0000256" key="3">
    <source>
        <dbReference type="ARBA" id="ARBA00022723"/>
    </source>
</evidence>
<dbReference type="InterPro" id="IPR047115">
    <property type="entry name" value="ARSB"/>
</dbReference>
<evidence type="ECO:0000313" key="7">
    <source>
        <dbReference type="EMBL" id="CAD7643914.1"/>
    </source>
</evidence>
<dbReference type="SUPFAM" id="SSF53649">
    <property type="entry name" value="Alkaline phosphatase-like"/>
    <property type="match status" value="1"/>
</dbReference>
<dbReference type="EMBL" id="CAJPIZ010030221">
    <property type="protein sequence ID" value="CAG2119871.1"/>
    <property type="molecule type" value="Genomic_DNA"/>
</dbReference>
<reference evidence="7" key="1">
    <citation type="submission" date="2020-11" db="EMBL/GenBank/DDBJ databases">
        <authorList>
            <person name="Tran Van P."/>
        </authorList>
    </citation>
    <scope>NUCLEOTIDE SEQUENCE</scope>
</reference>
<comment type="cofactor">
    <cofactor evidence="1">
        <name>Ca(2+)</name>
        <dbReference type="ChEBI" id="CHEBI:29108"/>
    </cofactor>
</comment>
<keyword evidence="3" id="KW-0479">Metal-binding</keyword>
<dbReference type="SUPFAM" id="SSF56112">
    <property type="entry name" value="Protein kinase-like (PK-like)"/>
    <property type="match status" value="1"/>
</dbReference>
<organism evidence="7">
    <name type="scientific">Medioppia subpectinata</name>
    <dbReference type="NCBI Taxonomy" id="1979941"/>
    <lineage>
        <taxon>Eukaryota</taxon>
        <taxon>Metazoa</taxon>
        <taxon>Ecdysozoa</taxon>
        <taxon>Arthropoda</taxon>
        <taxon>Chelicerata</taxon>
        <taxon>Arachnida</taxon>
        <taxon>Acari</taxon>
        <taxon>Acariformes</taxon>
        <taxon>Sarcoptiformes</taxon>
        <taxon>Oribatida</taxon>
        <taxon>Brachypylina</taxon>
        <taxon>Oppioidea</taxon>
        <taxon>Oppiidae</taxon>
        <taxon>Medioppia</taxon>
    </lineage>
</organism>
<evidence type="ECO:0000256" key="1">
    <source>
        <dbReference type="ARBA" id="ARBA00001913"/>
    </source>
</evidence>
<dbReference type="Pfam" id="PF00884">
    <property type="entry name" value="Sulfatase"/>
    <property type="match status" value="1"/>
</dbReference>